<evidence type="ECO:0000313" key="1">
    <source>
        <dbReference type="EMBL" id="QHT28620.1"/>
    </source>
</evidence>
<sequence length="83" mass="9799">MDTISNTMDFNINIDKGDSNYFIHFTTNNELEEFINYGNKFNIIIGHRCCHNKGCMVKEFNGEKINNYNELYAIHKTFQLILK</sequence>
<name>A0A6C0EJV6_9ZZZZ</name>
<proteinExistence type="predicted"/>
<reference evidence="1" key="1">
    <citation type="journal article" date="2020" name="Nature">
        <title>Giant virus diversity and host interactions through global metagenomics.</title>
        <authorList>
            <person name="Schulz F."/>
            <person name="Roux S."/>
            <person name="Paez-Espino D."/>
            <person name="Jungbluth S."/>
            <person name="Walsh D.A."/>
            <person name="Denef V.J."/>
            <person name="McMahon K.D."/>
            <person name="Konstantinidis K.T."/>
            <person name="Eloe-Fadrosh E.A."/>
            <person name="Kyrpides N.C."/>
            <person name="Woyke T."/>
        </authorList>
    </citation>
    <scope>NUCLEOTIDE SEQUENCE</scope>
    <source>
        <strain evidence="1">GVMAG-M-3300001351-8</strain>
    </source>
</reference>
<accession>A0A6C0EJV6</accession>
<dbReference type="EMBL" id="MN738863">
    <property type="protein sequence ID" value="QHT28620.1"/>
    <property type="molecule type" value="Genomic_DNA"/>
</dbReference>
<organism evidence="1">
    <name type="scientific">viral metagenome</name>
    <dbReference type="NCBI Taxonomy" id="1070528"/>
    <lineage>
        <taxon>unclassified sequences</taxon>
        <taxon>metagenomes</taxon>
        <taxon>organismal metagenomes</taxon>
    </lineage>
</organism>
<dbReference type="AlphaFoldDB" id="A0A6C0EJV6"/>
<protein>
    <submittedName>
        <fullName evidence="1">Uncharacterized protein</fullName>
    </submittedName>
</protein>